<dbReference type="Gene3D" id="2.60.40.1210">
    <property type="entry name" value="Cellobiose dehydrogenase, cytochrome domain"/>
    <property type="match status" value="1"/>
</dbReference>
<dbReference type="CDD" id="cd09630">
    <property type="entry name" value="CDH_like_cytochrome"/>
    <property type="match status" value="1"/>
</dbReference>
<proteinExistence type="predicted"/>
<dbReference type="PANTHER" id="PTHR47190">
    <property type="entry name" value="DEHYDROGENASE, PUTATIVE-RELATED"/>
    <property type="match status" value="1"/>
</dbReference>
<dbReference type="AlphaFoldDB" id="A0A8K0PEF1"/>
<organism evidence="4 5">
    <name type="scientific">Elsinoe batatas</name>
    <dbReference type="NCBI Taxonomy" id="2601811"/>
    <lineage>
        <taxon>Eukaryota</taxon>
        <taxon>Fungi</taxon>
        <taxon>Dikarya</taxon>
        <taxon>Ascomycota</taxon>
        <taxon>Pezizomycotina</taxon>
        <taxon>Dothideomycetes</taxon>
        <taxon>Dothideomycetidae</taxon>
        <taxon>Myriangiales</taxon>
        <taxon>Elsinoaceae</taxon>
        <taxon>Elsinoe</taxon>
    </lineage>
</organism>
<feature type="region of interest" description="Disordered" evidence="1">
    <location>
        <begin position="205"/>
        <end position="355"/>
    </location>
</feature>
<dbReference type="OrthoDB" id="413885at2759"/>
<feature type="signal peptide" evidence="2">
    <location>
        <begin position="1"/>
        <end position="21"/>
    </location>
</feature>
<dbReference type="PANTHER" id="PTHR47190:SF4">
    <property type="entry name" value="DEHYDROGENASE, PUTATIVE-RELATED"/>
    <property type="match status" value="1"/>
</dbReference>
<keyword evidence="2" id="KW-0732">Signal</keyword>
<evidence type="ECO:0000313" key="5">
    <source>
        <dbReference type="Proteomes" id="UP000809789"/>
    </source>
</evidence>
<protein>
    <recommendedName>
        <fullName evidence="3">Cellobiose dehydrogenase-like cytochrome domain-containing protein</fullName>
    </recommendedName>
</protein>
<dbReference type="EMBL" id="JAESVG020000006">
    <property type="protein sequence ID" value="KAG8626686.1"/>
    <property type="molecule type" value="Genomic_DNA"/>
</dbReference>
<evidence type="ECO:0000256" key="2">
    <source>
        <dbReference type="SAM" id="SignalP"/>
    </source>
</evidence>
<accession>A0A8K0PEF1</accession>
<feature type="compositionally biased region" description="Low complexity" evidence="1">
    <location>
        <begin position="268"/>
        <end position="302"/>
    </location>
</feature>
<dbReference type="InterPro" id="IPR015920">
    <property type="entry name" value="Cellobiose_DH-like_cyt"/>
</dbReference>
<reference evidence="4" key="1">
    <citation type="submission" date="2021-07" db="EMBL/GenBank/DDBJ databases">
        <title>Elsinoe batatas strain:CRI-CJ2 Genome sequencing and assembly.</title>
        <authorList>
            <person name="Huang L."/>
        </authorList>
    </citation>
    <scope>NUCLEOTIDE SEQUENCE</scope>
    <source>
        <strain evidence="4">CRI-CJ2</strain>
    </source>
</reference>
<gene>
    <name evidence="4" type="ORF">KVT40_005631</name>
</gene>
<evidence type="ECO:0000259" key="3">
    <source>
        <dbReference type="Pfam" id="PF16010"/>
    </source>
</evidence>
<sequence length="371" mass="37783">MSRYGFLAAALAAGAAAQAAATPDPATGITFATYKEETTGARFGLVVPQTFTGDFIGQMIAPTGNSTGWVGMSLGPSMLNNLLVTAWPNEQEIVSSFRMATGYAPPAPFPAGNITATPISAGTFVNSTHYAYTFLCTGCLSVQANWQGDVPGTGIGWALSTNELGNTASANATLNFHNAGQGIFILSLADAQSADFAKYAALAGSGSTPTDPDAGNGDGSDDGSGETPGEGDGSETPGEGDGSETPGEGDGSETPGDGSETPGDGSETPGDGSGSPAPTGAPFPTTTFDPIPTGTAPTGEAPRPTRRPRPSESRSTKTKSTKTSWRRNGVKRAAAAPFRPAFNPEAASSSDFEEAQRFKASFLDGYYKRSE</sequence>
<evidence type="ECO:0000256" key="1">
    <source>
        <dbReference type="SAM" id="MobiDB-lite"/>
    </source>
</evidence>
<name>A0A8K0PEF1_9PEZI</name>
<dbReference type="InterPro" id="IPR053208">
    <property type="entry name" value="GMC_Oxidoreductase_CD"/>
</dbReference>
<dbReference type="SUPFAM" id="SSF49344">
    <property type="entry name" value="CBD9-like"/>
    <property type="match status" value="1"/>
</dbReference>
<feature type="compositionally biased region" description="Basic residues" evidence="1">
    <location>
        <begin position="316"/>
        <end position="330"/>
    </location>
</feature>
<feature type="domain" description="Cellobiose dehydrogenase-like cytochrome" evidence="3">
    <location>
        <begin position="24"/>
        <end position="197"/>
    </location>
</feature>
<evidence type="ECO:0000313" key="4">
    <source>
        <dbReference type="EMBL" id="KAG8626686.1"/>
    </source>
</evidence>
<dbReference type="Proteomes" id="UP000809789">
    <property type="component" value="Unassembled WGS sequence"/>
</dbReference>
<keyword evidence="5" id="KW-1185">Reference proteome</keyword>
<feature type="chain" id="PRO_5035451738" description="Cellobiose dehydrogenase-like cytochrome domain-containing protein" evidence="2">
    <location>
        <begin position="22"/>
        <end position="371"/>
    </location>
</feature>
<dbReference type="Pfam" id="PF16010">
    <property type="entry name" value="CDH-cyt"/>
    <property type="match status" value="1"/>
</dbReference>
<feature type="compositionally biased region" description="Low complexity" evidence="1">
    <location>
        <begin position="331"/>
        <end position="347"/>
    </location>
</feature>
<comment type="caution">
    <text evidence="4">The sequence shown here is derived from an EMBL/GenBank/DDBJ whole genome shotgun (WGS) entry which is preliminary data.</text>
</comment>